<evidence type="ECO:0000256" key="1">
    <source>
        <dbReference type="SAM" id="MobiDB-lite"/>
    </source>
</evidence>
<evidence type="ECO:0000313" key="3">
    <source>
        <dbReference type="Proteomes" id="UP000695264"/>
    </source>
</evidence>
<organism evidence="2 3">
    <name type="scientific">Streptomyces zingiberis</name>
    <dbReference type="NCBI Taxonomy" id="2053010"/>
    <lineage>
        <taxon>Bacteria</taxon>
        <taxon>Bacillati</taxon>
        <taxon>Actinomycetota</taxon>
        <taxon>Actinomycetes</taxon>
        <taxon>Kitasatosporales</taxon>
        <taxon>Streptomycetaceae</taxon>
        <taxon>Streptomyces</taxon>
    </lineage>
</organism>
<accession>A0ABX1BQ45</accession>
<proteinExistence type="predicted"/>
<comment type="caution">
    <text evidence="2">The sequence shown here is derived from an EMBL/GenBank/DDBJ whole genome shotgun (WGS) entry which is preliminary data.</text>
</comment>
<dbReference type="Proteomes" id="UP000695264">
    <property type="component" value="Unassembled WGS sequence"/>
</dbReference>
<sequence length="160" mass="17397">MQLQPALAVLDELRSLAAEDDSRLCAAKDRLAAAEAEVSAARSAFESASTRAEVSERVMRGAEELLAPDMAPHTSAPTSPHPGPAVQREPRTTAQEIMTFVRPRGRATRSEVVEHLRLTRPDLKPSSIRRRMSKLFADKKLVRVERGTYAPSPAAAEGDA</sequence>
<feature type="region of interest" description="Disordered" evidence="1">
    <location>
        <begin position="66"/>
        <end position="91"/>
    </location>
</feature>
<gene>
    <name evidence="2" type="ORF">HCK00_04650</name>
</gene>
<keyword evidence="3" id="KW-1185">Reference proteome</keyword>
<reference evidence="2 3" key="1">
    <citation type="submission" date="2020-03" db="EMBL/GenBank/DDBJ databases">
        <title>WGS of actinomycetes isolated from Thailand.</title>
        <authorList>
            <person name="Thawai C."/>
        </authorList>
    </citation>
    <scope>NUCLEOTIDE SEQUENCE [LARGE SCALE GENOMIC DNA]</scope>
    <source>
        <strain evidence="2 3">PLAI 1-29</strain>
    </source>
</reference>
<name>A0ABX1BQ45_9ACTN</name>
<evidence type="ECO:0000313" key="2">
    <source>
        <dbReference type="EMBL" id="NJP99848.1"/>
    </source>
</evidence>
<dbReference type="EMBL" id="JAATEN010000003">
    <property type="protein sequence ID" value="NJP99848.1"/>
    <property type="molecule type" value="Genomic_DNA"/>
</dbReference>
<protein>
    <submittedName>
        <fullName evidence="2">Uncharacterized protein</fullName>
    </submittedName>
</protein>
<dbReference type="RefSeq" id="WP_168100470.1">
    <property type="nucleotide sequence ID" value="NZ_JAATEN010000003.1"/>
</dbReference>